<organism evidence="6 7">
    <name type="scientific">Lutimaribacter marinistellae</name>
    <dbReference type="NCBI Taxonomy" id="1820329"/>
    <lineage>
        <taxon>Bacteria</taxon>
        <taxon>Pseudomonadati</taxon>
        <taxon>Pseudomonadota</taxon>
        <taxon>Alphaproteobacteria</taxon>
        <taxon>Rhodobacterales</taxon>
        <taxon>Roseobacteraceae</taxon>
        <taxon>Lutimaribacter</taxon>
    </lineage>
</organism>
<evidence type="ECO:0000313" key="6">
    <source>
        <dbReference type="EMBL" id="MFC3613164.1"/>
    </source>
</evidence>
<dbReference type="Pfam" id="PF25989">
    <property type="entry name" value="YknX_C"/>
    <property type="match status" value="1"/>
</dbReference>
<evidence type="ECO:0000256" key="1">
    <source>
        <dbReference type="ARBA" id="ARBA00009477"/>
    </source>
</evidence>
<dbReference type="Gene3D" id="2.40.30.170">
    <property type="match status" value="1"/>
</dbReference>
<feature type="domain" description="YknX-like C-terminal permuted SH3-like" evidence="5">
    <location>
        <begin position="285"/>
        <end position="352"/>
    </location>
</feature>
<evidence type="ECO:0000259" key="4">
    <source>
        <dbReference type="Pfam" id="PF25954"/>
    </source>
</evidence>
<dbReference type="PANTHER" id="PTHR30469">
    <property type="entry name" value="MULTIDRUG RESISTANCE PROTEIN MDTA"/>
    <property type="match status" value="1"/>
</dbReference>
<reference evidence="7" key="1">
    <citation type="journal article" date="2019" name="Int. J. Syst. Evol. Microbiol.">
        <title>The Global Catalogue of Microorganisms (GCM) 10K type strain sequencing project: providing services to taxonomists for standard genome sequencing and annotation.</title>
        <authorList>
            <consortium name="The Broad Institute Genomics Platform"/>
            <consortium name="The Broad Institute Genome Sequencing Center for Infectious Disease"/>
            <person name="Wu L."/>
            <person name="Ma J."/>
        </authorList>
    </citation>
    <scope>NUCLEOTIDE SEQUENCE [LARGE SCALE GENOMIC DNA]</scope>
    <source>
        <strain evidence="7">KCTC 42911</strain>
    </source>
</reference>
<dbReference type="InterPro" id="IPR058792">
    <property type="entry name" value="Beta-barrel_RND_2"/>
</dbReference>
<name>A0ABV7TEK9_9RHOB</name>
<dbReference type="EMBL" id="JBHRXI010000004">
    <property type="protein sequence ID" value="MFC3613164.1"/>
    <property type="molecule type" value="Genomic_DNA"/>
</dbReference>
<evidence type="ECO:0000256" key="2">
    <source>
        <dbReference type="SAM" id="Coils"/>
    </source>
</evidence>
<dbReference type="InterPro" id="IPR058625">
    <property type="entry name" value="MdtA-like_BSH"/>
</dbReference>
<dbReference type="Pfam" id="PF25917">
    <property type="entry name" value="BSH_RND"/>
    <property type="match status" value="1"/>
</dbReference>
<keyword evidence="7" id="KW-1185">Reference proteome</keyword>
<dbReference type="Proteomes" id="UP001595629">
    <property type="component" value="Unassembled WGS sequence"/>
</dbReference>
<feature type="domain" description="Multidrug resistance protein MdtA-like barrel-sandwich hybrid" evidence="3">
    <location>
        <begin position="74"/>
        <end position="193"/>
    </location>
</feature>
<evidence type="ECO:0000313" key="7">
    <source>
        <dbReference type="Proteomes" id="UP001595629"/>
    </source>
</evidence>
<accession>A0ABV7TEK9</accession>
<protein>
    <submittedName>
        <fullName evidence="6">Efflux RND transporter periplasmic adaptor subunit</fullName>
    </submittedName>
</protein>
<sequence length="367" mass="39479">MSIWKQLLVLAVMAGLAYGGYEAYQRYMMTEAAPERGGPPRGGRAATVELSSVETRKLARLVEAVGTTRARQSIEIVPEASGRVEKIAFDAGQAVEAGAVLVQLDDAIARADLAEADAQLVERRRGLDRLNQLRGSSSVSEAAIEQAVARFAEAQAQVDRARQRLAERTIRAPFSGTVGLPEADIGARVTAGTFITRLDDLSEVEVEFSLPETLFAQIIPGQKVIATSAAFPDRSFAGAVDAVDSRIDPVSRSFRTRAIIPNPDGTLPAGMFMSLELTLEEFDRLVVPEEAIVFQAAETYVFTVEDGTARRIPVRTGQRRDGLVAVLSGLEAGMHVVIRGLHRVRDGGPVNVLSLDGETPPNEEAES</sequence>
<dbReference type="Gene3D" id="2.40.50.100">
    <property type="match status" value="1"/>
</dbReference>
<dbReference type="InterPro" id="IPR058637">
    <property type="entry name" value="YknX-like_C"/>
</dbReference>
<evidence type="ECO:0000259" key="3">
    <source>
        <dbReference type="Pfam" id="PF25917"/>
    </source>
</evidence>
<keyword evidence="2" id="KW-0175">Coiled coil</keyword>
<comment type="caution">
    <text evidence="6">The sequence shown here is derived from an EMBL/GenBank/DDBJ whole genome shotgun (WGS) entry which is preliminary data.</text>
</comment>
<gene>
    <name evidence="6" type="ORF">ACFORG_05265</name>
</gene>
<dbReference type="Gene3D" id="2.40.420.20">
    <property type="match status" value="1"/>
</dbReference>
<dbReference type="InterPro" id="IPR006143">
    <property type="entry name" value="RND_pump_MFP"/>
</dbReference>
<evidence type="ECO:0000259" key="5">
    <source>
        <dbReference type="Pfam" id="PF25989"/>
    </source>
</evidence>
<feature type="domain" description="CusB-like beta-barrel" evidence="4">
    <location>
        <begin position="206"/>
        <end position="278"/>
    </location>
</feature>
<dbReference type="SUPFAM" id="SSF111369">
    <property type="entry name" value="HlyD-like secretion proteins"/>
    <property type="match status" value="1"/>
</dbReference>
<dbReference type="Pfam" id="PF25954">
    <property type="entry name" value="Beta-barrel_RND_2"/>
    <property type="match status" value="1"/>
</dbReference>
<dbReference type="RefSeq" id="WP_386734340.1">
    <property type="nucleotide sequence ID" value="NZ_JBHRXI010000004.1"/>
</dbReference>
<dbReference type="Gene3D" id="1.10.287.470">
    <property type="entry name" value="Helix hairpin bin"/>
    <property type="match status" value="1"/>
</dbReference>
<proteinExistence type="inferred from homology"/>
<feature type="coiled-coil region" evidence="2">
    <location>
        <begin position="104"/>
        <end position="171"/>
    </location>
</feature>
<comment type="similarity">
    <text evidence="1">Belongs to the membrane fusion protein (MFP) (TC 8.A.1) family.</text>
</comment>
<dbReference type="PANTHER" id="PTHR30469:SF11">
    <property type="entry name" value="BLL4320 PROTEIN"/>
    <property type="match status" value="1"/>
</dbReference>
<dbReference type="NCBIfam" id="TIGR01730">
    <property type="entry name" value="RND_mfp"/>
    <property type="match status" value="1"/>
</dbReference>